<dbReference type="AlphaFoldDB" id="A0A097QHH8"/>
<organism evidence="2">
    <name type="scientific">Vibrio coralliilyticus</name>
    <dbReference type="NCBI Taxonomy" id="190893"/>
    <lineage>
        <taxon>Bacteria</taxon>
        <taxon>Pseudomonadati</taxon>
        <taxon>Pseudomonadota</taxon>
        <taxon>Gammaproteobacteria</taxon>
        <taxon>Vibrionales</taxon>
        <taxon>Vibrionaceae</taxon>
        <taxon>Vibrio</taxon>
    </lineage>
</organism>
<evidence type="ECO:0000313" key="3">
    <source>
        <dbReference type="Proteomes" id="UP000030081"/>
    </source>
</evidence>
<dbReference type="Proteomes" id="UP000030081">
    <property type="component" value="Chromosome 1"/>
</dbReference>
<reference evidence="1 3" key="1">
    <citation type="submission" date="2014-10" db="EMBL/GenBank/DDBJ databases">
        <title>The Complete Genome Sequence for the Shellfish Pathogen Vibrio coralliilyticus RE98 Isolated from a Shellfish Hatchery.</title>
        <authorList>
            <person name="Richards G.P."/>
            <person name="Bono J.L."/>
            <person name="Watson M.A."/>
            <person name="Needleman D.S."/>
        </authorList>
    </citation>
    <scope>NUCLEOTIDE SEQUENCE [LARGE SCALE GENOMIC DNA]</scope>
    <source>
        <strain evidence="1 3">RE98</strain>
    </source>
</reference>
<protein>
    <submittedName>
        <fullName evidence="2">Uncharacterized protein</fullName>
    </submittedName>
</protein>
<sequence>MKRQPYRLTYSFLMTKKQHLGQKILLNICLDKKLANIIFSAEKGHQMMPFLLLVRQILFKDFSEVFSNS</sequence>
<dbReference type="KEGG" id="vct:JV59_25980"/>
<dbReference type="GeneID" id="93940729"/>
<accession>A0A097QHH8</accession>
<dbReference type="EMBL" id="JXXR01000039">
    <property type="protein sequence ID" value="KJY66436.1"/>
    <property type="molecule type" value="Genomic_DNA"/>
</dbReference>
<dbReference type="KEGG" id="vcy:IX92_14000"/>
<keyword evidence="3" id="KW-1185">Reference proteome</keyword>
<dbReference type="EMBL" id="CP009617">
    <property type="protein sequence ID" value="AIW20085.1"/>
    <property type="molecule type" value="Genomic_DNA"/>
</dbReference>
<dbReference type="RefSeq" id="WP_019274987.1">
    <property type="nucleotide sequence ID" value="NZ_CP120719.1"/>
</dbReference>
<evidence type="ECO:0000313" key="1">
    <source>
        <dbReference type="EMBL" id="AIW20085.1"/>
    </source>
</evidence>
<name>A0A097QHH8_9VIBR</name>
<proteinExistence type="predicted"/>
<dbReference type="STRING" id="190893.BA953_10365"/>
<reference evidence="2" key="2">
    <citation type="journal article" date="2015" name="BMC Genomics">
        <title>Genome mining reveals unlocked bioactive potential of marine Gram-negative bacteria.</title>
        <authorList>
            <person name="Machado H."/>
            <person name="Sonnenschein E.C."/>
            <person name="Melchiorsen J."/>
            <person name="Gram L."/>
        </authorList>
    </citation>
    <scope>NUCLEOTIDE SEQUENCE</scope>
    <source>
        <strain evidence="2">S2052</strain>
    </source>
</reference>
<gene>
    <name evidence="1" type="ORF">IX92_14000</name>
    <name evidence="2" type="ORF">TW71_24620</name>
</gene>
<evidence type="ECO:0000313" key="2">
    <source>
        <dbReference type="EMBL" id="KJY66436.1"/>
    </source>
</evidence>